<organism evidence="13 14">
    <name type="scientific">Phascolomyces articulosus</name>
    <dbReference type="NCBI Taxonomy" id="60185"/>
    <lineage>
        <taxon>Eukaryota</taxon>
        <taxon>Fungi</taxon>
        <taxon>Fungi incertae sedis</taxon>
        <taxon>Mucoromycota</taxon>
        <taxon>Mucoromycotina</taxon>
        <taxon>Mucoromycetes</taxon>
        <taxon>Mucorales</taxon>
        <taxon>Lichtheimiaceae</taxon>
        <taxon>Phascolomyces</taxon>
    </lineage>
</organism>
<proteinExistence type="inferred from homology"/>
<dbReference type="InterPro" id="IPR001594">
    <property type="entry name" value="Palmitoyltrfase_DHHC"/>
</dbReference>
<name>A0AAD5PA29_9FUNG</name>
<feature type="region of interest" description="Disordered" evidence="11">
    <location>
        <begin position="145"/>
        <end position="169"/>
    </location>
</feature>
<dbReference type="EC" id="2.3.1.225" evidence="10"/>
<feature type="region of interest" description="Disordered" evidence="11">
    <location>
        <begin position="112"/>
        <end position="133"/>
    </location>
</feature>
<dbReference type="GO" id="GO:0016020">
    <property type="term" value="C:membrane"/>
    <property type="evidence" value="ECO:0007669"/>
    <property type="project" value="UniProtKB-SubCell"/>
</dbReference>
<dbReference type="PANTHER" id="PTHR12246">
    <property type="entry name" value="PALMITOYLTRANSFERASE ZDHHC16"/>
    <property type="match status" value="1"/>
</dbReference>
<keyword evidence="4 10" id="KW-1133">Transmembrane helix</keyword>
<comment type="domain">
    <text evidence="10">The DHHC domain is required for palmitoyltransferase activity.</text>
</comment>
<comment type="subcellular location">
    <subcellularLocation>
        <location evidence="1">Membrane</location>
        <topology evidence="1">Multi-pass membrane protein</topology>
    </subcellularLocation>
</comment>
<keyword evidence="7" id="KW-0449">Lipoprotein</keyword>
<feature type="transmembrane region" description="Helical" evidence="10">
    <location>
        <begin position="58"/>
        <end position="80"/>
    </location>
</feature>
<protein>
    <recommendedName>
        <fullName evidence="10">Palmitoyltransferase</fullName>
        <ecNumber evidence="10">2.3.1.225</ecNumber>
    </recommendedName>
</protein>
<evidence type="ECO:0000256" key="8">
    <source>
        <dbReference type="ARBA" id="ARBA00023315"/>
    </source>
</evidence>
<evidence type="ECO:0000256" key="3">
    <source>
        <dbReference type="ARBA" id="ARBA00022692"/>
    </source>
</evidence>
<comment type="caution">
    <text evidence="13">The sequence shown here is derived from an EMBL/GenBank/DDBJ whole genome shotgun (WGS) entry which is preliminary data.</text>
</comment>
<evidence type="ECO:0000259" key="12">
    <source>
        <dbReference type="Pfam" id="PF01529"/>
    </source>
</evidence>
<keyword evidence="8 10" id="KW-0012">Acyltransferase</keyword>
<dbReference type="Pfam" id="PF01529">
    <property type="entry name" value="DHHC"/>
    <property type="match status" value="1"/>
</dbReference>
<accession>A0AAD5PA29</accession>
<dbReference type="GO" id="GO:0019706">
    <property type="term" value="F:protein-cysteine S-palmitoyltransferase activity"/>
    <property type="evidence" value="ECO:0007669"/>
    <property type="project" value="UniProtKB-EC"/>
</dbReference>
<sequence>MSSISKSHGGCFTLNGCKHNTMRALYAAPVALLSLIFLWCYWAFHFRLCAKLFSEGPIVQGVLYVVFFQPFFFLTIWCFYKAVATPPGRPIDVINERESRDEDREDVQLLNADEQQQTHRHIHQEEDGDEEQGRRSIAILNVEAAGESRTSLARPSSSNDNNNNNNSNMINMRNVYPLITVKRSGGKRFCTKCRLEKFDRTHHCRMCKSCVLKMDHHCPWVNNCVGYFNYKFFYLFILYASLLCIYVFSTTLPPTIQMLHGPLSIFGLDFNWPVLLFVSGIFGIFLIPFTIFHTQQIFKNRTTIEFYEKANFKLGRTTNGRVDVMRSRYFNPWDLGAKNNFIQVMGPNPTKWFLPIGKPQGKGCYFPISDYAYNTLSTDADDHMESF</sequence>
<dbReference type="AlphaFoldDB" id="A0AAD5PA29"/>
<keyword evidence="14" id="KW-1185">Reference proteome</keyword>
<evidence type="ECO:0000313" key="14">
    <source>
        <dbReference type="Proteomes" id="UP001209540"/>
    </source>
</evidence>
<evidence type="ECO:0000256" key="1">
    <source>
        <dbReference type="ARBA" id="ARBA00004141"/>
    </source>
</evidence>
<dbReference type="PROSITE" id="PS50216">
    <property type="entry name" value="DHHC"/>
    <property type="match status" value="1"/>
</dbReference>
<reference evidence="13" key="2">
    <citation type="submission" date="2023-02" db="EMBL/GenBank/DDBJ databases">
        <authorList>
            <consortium name="DOE Joint Genome Institute"/>
            <person name="Mondo S.J."/>
            <person name="Chang Y."/>
            <person name="Wang Y."/>
            <person name="Ahrendt S."/>
            <person name="Andreopoulos W."/>
            <person name="Barry K."/>
            <person name="Beard J."/>
            <person name="Benny G.L."/>
            <person name="Blankenship S."/>
            <person name="Bonito G."/>
            <person name="Cuomo C."/>
            <person name="Desiro A."/>
            <person name="Gervers K.A."/>
            <person name="Hundley H."/>
            <person name="Kuo A."/>
            <person name="LaButti K."/>
            <person name="Lang B.F."/>
            <person name="Lipzen A."/>
            <person name="O'Donnell K."/>
            <person name="Pangilinan J."/>
            <person name="Reynolds N."/>
            <person name="Sandor L."/>
            <person name="Smith M.W."/>
            <person name="Tsang A."/>
            <person name="Grigoriev I.V."/>
            <person name="Stajich J.E."/>
            <person name="Spatafora J.W."/>
        </authorList>
    </citation>
    <scope>NUCLEOTIDE SEQUENCE</scope>
    <source>
        <strain evidence="13">RSA 2281</strain>
    </source>
</reference>
<keyword evidence="3 10" id="KW-0812">Transmembrane</keyword>
<evidence type="ECO:0000256" key="4">
    <source>
        <dbReference type="ARBA" id="ARBA00022989"/>
    </source>
</evidence>
<evidence type="ECO:0000256" key="6">
    <source>
        <dbReference type="ARBA" id="ARBA00023139"/>
    </source>
</evidence>
<reference evidence="13" key="1">
    <citation type="journal article" date="2022" name="IScience">
        <title>Evolution of zygomycete secretomes and the origins of terrestrial fungal ecologies.</title>
        <authorList>
            <person name="Chang Y."/>
            <person name="Wang Y."/>
            <person name="Mondo S."/>
            <person name="Ahrendt S."/>
            <person name="Andreopoulos W."/>
            <person name="Barry K."/>
            <person name="Beard J."/>
            <person name="Benny G.L."/>
            <person name="Blankenship S."/>
            <person name="Bonito G."/>
            <person name="Cuomo C."/>
            <person name="Desiro A."/>
            <person name="Gervers K.A."/>
            <person name="Hundley H."/>
            <person name="Kuo A."/>
            <person name="LaButti K."/>
            <person name="Lang B.F."/>
            <person name="Lipzen A."/>
            <person name="O'Donnell K."/>
            <person name="Pangilinan J."/>
            <person name="Reynolds N."/>
            <person name="Sandor L."/>
            <person name="Smith M.E."/>
            <person name="Tsang A."/>
            <person name="Grigoriev I.V."/>
            <person name="Stajich J.E."/>
            <person name="Spatafora J.W."/>
        </authorList>
    </citation>
    <scope>NUCLEOTIDE SEQUENCE</scope>
    <source>
        <strain evidence="13">RSA 2281</strain>
    </source>
</reference>
<evidence type="ECO:0000256" key="10">
    <source>
        <dbReference type="RuleBase" id="RU079119"/>
    </source>
</evidence>
<gene>
    <name evidence="13" type="ORF">BDA99DRAFT_521077</name>
</gene>
<feature type="transmembrane region" description="Helical" evidence="10">
    <location>
        <begin position="272"/>
        <end position="292"/>
    </location>
</feature>
<evidence type="ECO:0000256" key="5">
    <source>
        <dbReference type="ARBA" id="ARBA00023136"/>
    </source>
</evidence>
<dbReference type="Proteomes" id="UP001209540">
    <property type="component" value="Unassembled WGS sequence"/>
</dbReference>
<evidence type="ECO:0000313" key="13">
    <source>
        <dbReference type="EMBL" id="KAI9252436.1"/>
    </source>
</evidence>
<comment type="similarity">
    <text evidence="10">Belongs to the DHHC palmitoyltransferase family.</text>
</comment>
<keyword evidence="2 10" id="KW-0808">Transferase</keyword>
<feature type="domain" description="Palmitoyltransferase DHHC" evidence="12">
    <location>
        <begin position="186"/>
        <end position="309"/>
    </location>
</feature>
<evidence type="ECO:0000256" key="7">
    <source>
        <dbReference type="ARBA" id="ARBA00023288"/>
    </source>
</evidence>
<feature type="compositionally biased region" description="Low complexity" evidence="11">
    <location>
        <begin position="156"/>
        <end position="168"/>
    </location>
</feature>
<evidence type="ECO:0000256" key="2">
    <source>
        <dbReference type="ARBA" id="ARBA00022679"/>
    </source>
</evidence>
<keyword evidence="5 10" id="KW-0472">Membrane</keyword>
<dbReference type="EMBL" id="JAIXMP010000028">
    <property type="protein sequence ID" value="KAI9252436.1"/>
    <property type="molecule type" value="Genomic_DNA"/>
</dbReference>
<dbReference type="InterPro" id="IPR039859">
    <property type="entry name" value="PFA4/ZDH16/20/ERF2-like"/>
</dbReference>
<evidence type="ECO:0000256" key="11">
    <source>
        <dbReference type="SAM" id="MobiDB-lite"/>
    </source>
</evidence>
<comment type="catalytic activity">
    <reaction evidence="9 10">
        <text>L-cysteinyl-[protein] + hexadecanoyl-CoA = S-hexadecanoyl-L-cysteinyl-[protein] + CoA</text>
        <dbReference type="Rhea" id="RHEA:36683"/>
        <dbReference type="Rhea" id="RHEA-COMP:10131"/>
        <dbReference type="Rhea" id="RHEA-COMP:11032"/>
        <dbReference type="ChEBI" id="CHEBI:29950"/>
        <dbReference type="ChEBI" id="CHEBI:57287"/>
        <dbReference type="ChEBI" id="CHEBI:57379"/>
        <dbReference type="ChEBI" id="CHEBI:74151"/>
        <dbReference type="EC" id="2.3.1.225"/>
    </reaction>
</comment>
<feature type="transmembrane region" description="Helical" evidence="10">
    <location>
        <begin position="232"/>
        <end position="252"/>
    </location>
</feature>
<evidence type="ECO:0000256" key="9">
    <source>
        <dbReference type="ARBA" id="ARBA00048048"/>
    </source>
</evidence>
<keyword evidence="6" id="KW-0564">Palmitate</keyword>
<feature type="transmembrane region" description="Helical" evidence="10">
    <location>
        <begin position="24"/>
        <end position="46"/>
    </location>
</feature>